<accession>A0ABQ7CMM7</accession>
<feature type="compositionally biased region" description="Basic and acidic residues" evidence="1">
    <location>
        <begin position="82"/>
        <end position="97"/>
    </location>
</feature>
<sequence>MEDKEDGEIERVDVDSSCQSEPTDEDADVHRRRTRSRAVQDDSQFDNPMTEEEEAIFWDEQEEQVEEQTRNTHGKHRQNRKRASEKSQIRDLCDHLM</sequence>
<feature type="compositionally biased region" description="Acidic residues" evidence="1">
    <location>
        <begin position="49"/>
        <end position="66"/>
    </location>
</feature>
<protein>
    <submittedName>
        <fullName evidence="2">Uncharacterized protein</fullName>
    </submittedName>
</protein>
<comment type="caution">
    <text evidence="2">The sequence shown here is derived from an EMBL/GenBank/DDBJ whole genome shotgun (WGS) entry which is preliminary data.</text>
</comment>
<proteinExistence type="predicted"/>
<feature type="compositionally biased region" description="Basic residues" evidence="1">
    <location>
        <begin position="72"/>
        <end position="81"/>
    </location>
</feature>
<feature type="compositionally biased region" description="Basic and acidic residues" evidence="1">
    <location>
        <begin position="1"/>
        <end position="14"/>
    </location>
</feature>
<gene>
    <name evidence="2" type="ORF">DY000_02016619</name>
</gene>
<reference evidence="2 3" key="1">
    <citation type="journal article" date="2020" name="BMC Genomics">
        <title>Intraspecific diversification of the crop wild relative Brassica cretica Lam. using demographic model selection.</title>
        <authorList>
            <person name="Kioukis A."/>
            <person name="Michalopoulou V.A."/>
            <person name="Briers L."/>
            <person name="Pirintsos S."/>
            <person name="Studholme D.J."/>
            <person name="Pavlidis P."/>
            <person name="Sarris P.F."/>
        </authorList>
    </citation>
    <scope>NUCLEOTIDE SEQUENCE [LARGE SCALE GENOMIC DNA]</scope>
    <source>
        <strain evidence="3">cv. PFS-1207/04</strain>
    </source>
</reference>
<name>A0ABQ7CMM7_BRACR</name>
<evidence type="ECO:0000313" key="2">
    <source>
        <dbReference type="EMBL" id="KAF3561278.1"/>
    </source>
</evidence>
<organism evidence="2 3">
    <name type="scientific">Brassica cretica</name>
    <name type="common">Mustard</name>
    <dbReference type="NCBI Taxonomy" id="69181"/>
    <lineage>
        <taxon>Eukaryota</taxon>
        <taxon>Viridiplantae</taxon>
        <taxon>Streptophyta</taxon>
        <taxon>Embryophyta</taxon>
        <taxon>Tracheophyta</taxon>
        <taxon>Spermatophyta</taxon>
        <taxon>Magnoliopsida</taxon>
        <taxon>eudicotyledons</taxon>
        <taxon>Gunneridae</taxon>
        <taxon>Pentapetalae</taxon>
        <taxon>rosids</taxon>
        <taxon>malvids</taxon>
        <taxon>Brassicales</taxon>
        <taxon>Brassicaceae</taxon>
        <taxon>Brassiceae</taxon>
        <taxon>Brassica</taxon>
    </lineage>
</organism>
<keyword evidence="3" id="KW-1185">Reference proteome</keyword>
<evidence type="ECO:0000256" key="1">
    <source>
        <dbReference type="SAM" id="MobiDB-lite"/>
    </source>
</evidence>
<feature type="region of interest" description="Disordered" evidence="1">
    <location>
        <begin position="1"/>
        <end position="97"/>
    </location>
</feature>
<dbReference type="Proteomes" id="UP000266723">
    <property type="component" value="Unassembled WGS sequence"/>
</dbReference>
<evidence type="ECO:0000313" key="3">
    <source>
        <dbReference type="Proteomes" id="UP000266723"/>
    </source>
</evidence>
<dbReference type="EMBL" id="QGKV02000759">
    <property type="protein sequence ID" value="KAF3561278.1"/>
    <property type="molecule type" value="Genomic_DNA"/>
</dbReference>